<dbReference type="PANTHER" id="PTHR13414">
    <property type="entry name" value="HUEL-CATION TRANSPORTER"/>
    <property type="match status" value="1"/>
</dbReference>
<evidence type="ECO:0000256" key="5">
    <source>
        <dbReference type="ARBA" id="ARBA00023136"/>
    </source>
</evidence>
<keyword evidence="9" id="KW-1185">Reference proteome</keyword>
<feature type="transmembrane region" description="Helical" evidence="6">
    <location>
        <begin position="122"/>
        <end position="142"/>
    </location>
</feature>
<dbReference type="PANTHER" id="PTHR13414:SF9">
    <property type="entry name" value="PROTON-COUPLED ZINC ANTIPORTER SLC30A9, MITOCHONDRIAL"/>
    <property type="match status" value="1"/>
</dbReference>
<dbReference type="RefSeq" id="WP_317517534.1">
    <property type="nucleotide sequence ID" value="NZ_JAPTHD010000006.1"/>
</dbReference>
<evidence type="ECO:0000256" key="6">
    <source>
        <dbReference type="SAM" id="Phobius"/>
    </source>
</evidence>
<feature type="transmembrane region" description="Helical" evidence="6">
    <location>
        <begin position="81"/>
        <end position="102"/>
    </location>
</feature>
<keyword evidence="2" id="KW-0813">Transport</keyword>
<feature type="transmembrane region" description="Helical" evidence="6">
    <location>
        <begin position="163"/>
        <end position="186"/>
    </location>
</feature>
<evidence type="ECO:0000256" key="2">
    <source>
        <dbReference type="ARBA" id="ARBA00022448"/>
    </source>
</evidence>
<comment type="caution">
    <text evidence="8">The sequence shown here is derived from an EMBL/GenBank/DDBJ whole genome shotgun (WGS) entry which is preliminary data.</text>
</comment>
<dbReference type="Pfam" id="PF01545">
    <property type="entry name" value="Cation_efflux"/>
    <property type="match status" value="1"/>
</dbReference>
<dbReference type="SUPFAM" id="SSF161111">
    <property type="entry name" value="Cation efflux protein transmembrane domain-like"/>
    <property type="match status" value="1"/>
</dbReference>
<sequence>MAQKQRGGFRKNIVLYGALAANVGIAIAKFIAAGISGSSSMMTEGVHSLVDSGNQLLLLYGQRRAGRPPDRAHPFGYGRELYFWAFIVAILIFALGAGISIYEGIVHIRAPEPLRDPLINYIVLGVAILLEGGSWAIAVRAFNARRGETPWWTAIRRSKDPAGFIVLFEDSAALIGLFVAGIGVSLSHYLDDARIDGLASIVIGLILGLVALLLAREAKGLLIGESADPALVERVRRHLETRSAILSVNHVRTVHIAPEAVFVAISADFADGLSMGEGEALIEEIEAELKAAMPQLDSIYIRPEKQRDAARVAPS</sequence>
<dbReference type="NCBIfam" id="TIGR01297">
    <property type="entry name" value="CDF"/>
    <property type="match status" value="1"/>
</dbReference>
<dbReference type="SUPFAM" id="SSF160240">
    <property type="entry name" value="Cation efflux protein cytoplasmic domain-like"/>
    <property type="match status" value="1"/>
</dbReference>
<dbReference type="Gene3D" id="1.20.1510.10">
    <property type="entry name" value="Cation efflux protein transmembrane domain"/>
    <property type="match status" value="1"/>
</dbReference>
<dbReference type="InterPro" id="IPR058533">
    <property type="entry name" value="Cation_efflux_TM"/>
</dbReference>
<reference evidence="9" key="1">
    <citation type="journal article" date="2022" name="J Environ Chem Eng">
        <title>Biodegradation of petroleum oil using a constructed nonpathogenic and heavy metal-tolerant bacterial consortium isolated from marine sponges.</title>
        <authorList>
            <person name="Dechsakulwatana C."/>
            <person name="Rungsihiranrut A."/>
            <person name="Muangchinda C."/>
            <person name="Ningthoujam R."/>
            <person name="Klankeo P."/>
            <person name="Pinyakong O."/>
        </authorList>
    </citation>
    <scope>NUCLEOTIDE SEQUENCE [LARGE SCALE GENOMIC DNA]</scope>
    <source>
        <strain evidence="9">MO2-4</strain>
    </source>
</reference>
<evidence type="ECO:0000256" key="4">
    <source>
        <dbReference type="ARBA" id="ARBA00022989"/>
    </source>
</evidence>
<dbReference type="InterPro" id="IPR036837">
    <property type="entry name" value="Cation_efflux_CTD_sf"/>
</dbReference>
<feature type="domain" description="Cation efflux protein transmembrane" evidence="7">
    <location>
        <begin position="18"/>
        <end position="222"/>
    </location>
</feature>
<feature type="transmembrane region" description="Helical" evidence="6">
    <location>
        <begin position="12"/>
        <end position="35"/>
    </location>
</feature>
<evidence type="ECO:0000256" key="1">
    <source>
        <dbReference type="ARBA" id="ARBA00004141"/>
    </source>
</evidence>
<organism evidence="8 9">
    <name type="scientific">Sphingobium naphthae</name>
    <dbReference type="NCBI Taxonomy" id="1886786"/>
    <lineage>
        <taxon>Bacteria</taxon>
        <taxon>Pseudomonadati</taxon>
        <taxon>Pseudomonadota</taxon>
        <taxon>Alphaproteobacteria</taxon>
        <taxon>Sphingomonadales</taxon>
        <taxon>Sphingomonadaceae</taxon>
        <taxon>Sphingobium</taxon>
    </lineage>
</organism>
<keyword evidence="4 6" id="KW-1133">Transmembrane helix</keyword>
<proteinExistence type="predicted"/>
<feature type="transmembrane region" description="Helical" evidence="6">
    <location>
        <begin position="198"/>
        <end position="215"/>
    </location>
</feature>
<comment type="subcellular location">
    <subcellularLocation>
        <location evidence="1">Membrane</location>
        <topology evidence="1">Multi-pass membrane protein</topology>
    </subcellularLocation>
</comment>
<dbReference type="EMBL" id="JAPTHD010000006">
    <property type="protein sequence ID" value="MDV5824893.1"/>
    <property type="molecule type" value="Genomic_DNA"/>
</dbReference>
<dbReference type="Proteomes" id="UP001185984">
    <property type="component" value="Unassembled WGS sequence"/>
</dbReference>
<gene>
    <name evidence="8" type="ORF">O0R41_14900</name>
</gene>
<name>A0ABU3ZZF6_9SPHN</name>
<dbReference type="InterPro" id="IPR002524">
    <property type="entry name" value="Cation_efflux"/>
</dbReference>
<dbReference type="InterPro" id="IPR040177">
    <property type="entry name" value="SLC30A9"/>
</dbReference>
<keyword evidence="3 6" id="KW-0812">Transmembrane</keyword>
<evidence type="ECO:0000313" key="8">
    <source>
        <dbReference type="EMBL" id="MDV5824893.1"/>
    </source>
</evidence>
<dbReference type="Gene3D" id="3.30.70.1350">
    <property type="entry name" value="Cation efflux protein, cytoplasmic domain"/>
    <property type="match status" value="1"/>
</dbReference>
<dbReference type="InterPro" id="IPR027469">
    <property type="entry name" value="Cation_efflux_TMD_sf"/>
</dbReference>
<evidence type="ECO:0000259" key="7">
    <source>
        <dbReference type="Pfam" id="PF01545"/>
    </source>
</evidence>
<protein>
    <submittedName>
        <fullName evidence="8">Cation diffusion facilitator family transporter</fullName>
    </submittedName>
</protein>
<accession>A0ABU3ZZF6</accession>
<evidence type="ECO:0000313" key="9">
    <source>
        <dbReference type="Proteomes" id="UP001185984"/>
    </source>
</evidence>
<evidence type="ECO:0000256" key="3">
    <source>
        <dbReference type="ARBA" id="ARBA00022692"/>
    </source>
</evidence>
<keyword evidence="5 6" id="KW-0472">Membrane</keyword>